<gene>
    <name evidence="5" type="ORF">NRB20_43330</name>
</gene>
<keyword evidence="3" id="KW-0804">Transcription</keyword>
<keyword evidence="2" id="KW-0238">DNA-binding</keyword>
<dbReference type="EMBL" id="WEGK01000009">
    <property type="protein sequence ID" value="MQY21223.1"/>
    <property type="molecule type" value="Genomic_DNA"/>
</dbReference>
<dbReference type="Proteomes" id="UP000438448">
    <property type="component" value="Unassembled WGS sequence"/>
</dbReference>
<keyword evidence="6" id="KW-1185">Reference proteome</keyword>
<dbReference type="PROSITE" id="PS51118">
    <property type="entry name" value="HTH_HXLR"/>
    <property type="match status" value="1"/>
</dbReference>
<dbReference type="GO" id="GO:0003677">
    <property type="term" value="F:DNA binding"/>
    <property type="evidence" value="ECO:0007669"/>
    <property type="project" value="UniProtKB-KW"/>
</dbReference>
<sequence length="141" mass="15372">MSQPLTEKAAVAEPSRDVFATDCPMLSIRADITSRWATLVLAALLTRPHRFAQLADRIPGISEKMLSHTLRTLTRDGLVDRTATPTVPIQVTYELTTLGTELAPRLADLVTWVDRHSDAIHAAQAAYDAAPPTPPAIANRH</sequence>
<evidence type="ECO:0000313" key="5">
    <source>
        <dbReference type="EMBL" id="MQY21223.1"/>
    </source>
</evidence>
<protein>
    <recommendedName>
        <fullName evidence="4">HTH hxlR-type domain-containing protein</fullName>
    </recommendedName>
</protein>
<comment type="caution">
    <text evidence="5">The sequence shown here is derived from an EMBL/GenBank/DDBJ whole genome shotgun (WGS) entry which is preliminary data.</text>
</comment>
<evidence type="ECO:0000256" key="2">
    <source>
        <dbReference type="ARBA" id="ARBA00023125"/>
    </source>
</evidence>
<dbReference type="InterPro" id="IPR002577">
    <property type="entry name" value="HTH_HxlR"/>
</dbReference>
<evidence type="ECO:0000259" key="4">
    <source>
        <dbReference type="PROSITE" id="PS51118"/>
    </source>
</evidence>
<dbReference type="Gene3D" id="1.10.10.10">
    <property type="entry name" value="Winged helix-like DNA-binding domain superfamily/Winged helix DNA-binding domain"/>
    <property type="match status" value="1"/>
</dbReference>
<reference evidence="5 6" key="1">
    <citation type="submission" date="2019-10" db="EMBL/GenBank/DDBJ databases">
        <title>Nocardia macrotermitis sp. nov. and Nocardia aurantia sp. nov., isolated from the gut of fungus growing-termite Macrotermes natalensis.</title>
        <authorList>
            <person name="Benndorf R."/>
            <person name="Schwitalla J."/>
            <person name="Martin K."/>
            <person name="De Beer W."/>
            <person name="Kaster A.-K."/>
            <person name="Vollmers J."/>
            <person name="Poulsen M."/>
            <person name="Beemelmanns C."/>
        </authorList>
    </citation>
    <scope>NUCLEOTIDE SEQUENCE [LARGE SCALE GENOMIC DNA]</scope>
    <source>
        <strain evidence="5 6">RB20</strain>
    </source>
</reference>
<accession>A0A7K0D646</accession>
<evidence type="ECO:0000256" key="3">
    <source>
        <dbReference type="ARBA" id="ARBA00023163"/>
    </source>
</evidence>
<dbReference type="InterPro" id="IPR036388">
    <property type="entry name" value="WH-like_DNA-bd_sf"/>
</dbReference>
<evidence type="ECO:0000313" key="6">
    <source>
        <dbReference type="Proteomes" id="UP000438448"/>
    </source>
</evidence>
<evidence type="ECO:0000256" key="1">
    <source>
        <dbReference type="ARBA" id="ARBA00023015"/>
    </source>
</evidence>
<dbReference type="AlphaFoldDB" id="A0A7K0D646"/>
<dbReference type="PANTHER" id="PTHR33204">
    <property type="entry name" value="TRANSCRIPTIONAL REGULATOR, MARR FAMILY"/>
    <property type="match status" value="1"/>
</dbReference>
<dbReference type="Pfam" id="PF01638">
    <property type="entry name" value="HxlR"/>
    <property type="match status" value="1"/>
</dbReference>
<name>A0A7K0D646_9NOCA</name>
<dbReference type="RefSeq" id="WP_319945219.1">
    <property type="nucleotide sequence ID" value="NZ_WEGK01000009.1"/>
</dbReference>
<dbReference type="SUPFAM" id="SSF46785">
    <property type="entry name" value="Winged helix' DNA-binding domain"/>
    <property type="match status" value="1"/>
</dbReference>
<dbReference type="InterPro" id="IPR036390">
    <property type="entry name" value="WH_DNA-bd_sf"/>
</dbReference>
<organism evidence="5 6">
    <name type="scientific">Nocardia macrotermitis</name>
    <dbReference type="NCBI Taxonomy" id="2585198"/>
    <lineage>
        <taxon>Bacteria</taxon>
        <taxon>Bacillati</taxon>
        <taxon>Actinomycetota</taxon>
        <taxon>Actinomycetes</taxon>
        <taxon>Mycobacteriales</taxon>
        <taxon>Nocardiaceae</taxon>
        <taxon>Nocardia</taxon>
    </lineage>
</organism>
<proteinExistence type="predicted"/>
<dbReference type="PANTHER" id="PTHR33204:SF37">
    <property type="entry name" value="HTH-TYPE TRANSCRIPTIONAL REGULATOR YODB"/>
    <property type="match status" value="1"/>
</dbReference>
<feature type="domain" description="HTH hxlR-type" evidence="4">
    <location>
        <begin position="23"/>
        <end position="121"/>
    </location>
</feature>
<keyword evidence="1" id="KW-0805">Transcription regulation</keyword>